<organism evidence="1">
    <name type="scientific">Streptomyces sp. NBC_00060</name>
    <dbReference type="NCBI Taxonomy" id="2975636"/>
    <lineage>
        <taxon>Bacteria</taxon>
        <taxon>Bacillati</taxon>
        <taxon>Actinomycetota</taxon>
        <taxon>Actinomycetes</taxon>
        <taxon>Kitasatosporales</taxon>
        <taxon>Streptomycetaceae</taxon>
        <taxon>Streptomyces</taxon>
    </lineage>
</organism>
<dbReference type="EMBL" id="CP108253">
    <property type="protein sequence ID" value="WTU44705.1"/>
    <property type="molecule type" value="Genomic_DNA"/>
</dbReference>
<dbReference type="InterPro" id="IPR009003">
    <property type="entry name" value="Peptidase_S1_PA"/>
</dbReference>
<dbReference type="SUPFAM" id="SSF50494">
    <property type="entry name" value="Trypsin-like serine proteases"/>
    <property type="match status" value="1"/>
</dbReference>
<name>A0AAU2HBQ3_9ACTN</name>
<proteinExistence type="predicted"/>
<protein>
    <submittedName>
        <fullName evidence="1">S1 family peptidase</fullName>
    </submittedName>
</protein>
<accession>A0AAU2HBQ3</accession>
<reference evidence="1" key="1">
    <citation type="submission" date="2022-10" db="EMBL/GenBank/DDBJ databases">
        <title>The complete genomes of actinobacterial strains from the NBC collection.</title>
        <authorList>
            <person name="Joergensen T.S."/>
            <person name="Alvarez Arevalo M."/>
            <person name="Sterndorff E.B."/>
            <person name="Faurdal D."/>
            <person name="Vuksanovic O."/>
            <person name="Mourched A.-S."/>
            <person name="Charusanti P."/>
            <person name="Shaw S."/>
            <person name="Blin K."/>
            <person name="Weber T."/>
        </authorList>
    </citation>
    <scope>NUCLEOTIDE SEQUENCE</scope>
    <source>
        <strain evidence="1">NBC_00060</strain>
    </source>
</reference>
<dbReference type="InterPro" id="IPR033116">
    <property type="entry name" value="TRYPSIN_SER"/>
</dbReference>
<evidence type="ECO:0000313" key="1">
    <source>
        <dbReference type="EMBL" id="WTU44705.1"/>
    </source>
</evidence>
<sequence>MRGNMALLATGAVVLSTALLGTAGQGTSANAEPREKRAVTVDEVVAKDTLSQMNRQRPLVAAADKIRWQLERGSYAGFAGIGLEQDRVALWWKGEIPVKVQRTIEEARRTAPVRVADARYSLNELRSASERLQAQLRKQPGLGHTVKIPTDGSGLVLATEGTKRAGAAASPAPGALADTAGVPVRTVEEAPLKERSRDNDSFPWSGGALLKNNGAPNCTSGFGVRNSSGAQYILTAEHCGKAGDRYTNGADAYIGSPGPANDPHDIMLIPTSDVDNFMYTGGRGDERGVRVEGWDWVYPGEFLCQSGATSAGATGGPVCNLKVLYFYNDSEDLVEAEQTNGQEAARGGDSGGPVYSAAANGGAIAKGTVTRSLGARLAFQDFGTAWRDFGVWIDK</sequence>
<dbReference type="PROSITE" id="PS00135">
    <property type="entry name" value="TRYPSIN_SER"/>
    <property type="match status" value="1"/>
</dbReference>
<dbReference type="Gene3D" id="2.40.10.10">
    <property type="entry name" value="Trypsin-like serine proteases"/>
    <property type="match status" value="2"/>
</dbReference>
<dbReference type="AlphaFoldDB" id="A0AAU2HBQ3"/>
<gene>
    <name evidence="1" type="ORF">OHV25_36525</name>
</gene>
<dbReference type="InterPro" id="IPR043504">
    <property type="entry name" value="Peptidase_S1_PA_chymotrypsin"/>
</dbReference>